<sequence length="85" mass="9839">MNIAVEYNVNSIQFFKIDGRKINTTFLNLLINKFKEDLGSVVTKIWSYDNLDDFNYMETLYDGNTTSASEIDIPEDDIIFQSITN</sequence>
<gene>
    <name evidence="1" type="ORF">HELGO_WM3326</name>
</gene>
<dbReference type="AlphaFoldDB" id="A0A6S6SYV0"/>
<accession>A0A6S6SYV0</accession>
<protein>
    <submittedName>
        <fullName evidence="1">Uncharacterized protein</fullName>
    </submittedName>
</protein>
<organism evidence="1">
    <name type="scientific">uncultured Sulfurovum sp</name>
    <dbReference type="NCBI Taxonomy" id="269237"/>
    <lineage>
        <taxon>Bacteria</taxon>
        <taxon>Pseudomonadati</taxon>
        <taxon>Campylobacterota</taxon>
        <taxon>Epsilonproteobacteria</taxon>
        <taxon>Campylobacterales</taxon>
        <taxon>Sulfurovaceae</taxon>
        <taxon>Sulfurovum</taxon>
        <taxon>environmental samples</taxon>
    </lineage>
</organism>
<evidence type="ECO:0000313" key="1">
    <source>
        <dbReference type="EMBL" id="CAA6807714.1"/>
    </source>
</evidence>
<reference evidence="1" key="1">
    <citation type="submission" date="2020-01" db="EMBL/GenBank/DDBJ databases">
        <authorList>
            <person name="Meier V. D."/>
            <person name="Meier V D."/>
        </authorList>
    </citation>
    <scope>NUCLEOTIDE SEQUENCE</scope>
    <source>
        <strain evidence="1">HLG_WM_MAG_01</strain>
    </source>
</reference>
<dbReference type="EMBL" id="CACVAS010000047">
    <property type="protein sequence ID" value="CAA6807714.1"/>
    <property type="molecule type" value="Genomic_DNA"/>
</dbReference>
<proteinExistence type="predicted"/>
<name>A0A6S6SYV0_9BACT</name>